<dbReference type="EMBL" id="GBRH01232969">
    <property type="protein sequence ID" value="JAD64926.1"/>
    <property type="molecule type" value="Transcribed_RNA"/>
</dbReference>
<reference evidence="1" key="2">
    <citation type="journal article" date="2015" name="Data Brief">
        <title>Shoot transcriptome of the giant reed, Arundo donax.</title>
        <authorList>
            <person name="Barrero R.A."/>
            <person name="Guerrero F.D."/>
            <person name="Moolhuijzen P."/>
            <person name="Goolsby J.A."/>
            <person name="Tidwell J."/>
            <person name="Bellgard S.E."/>
            <person name="Bellgard M.I."/>
        </authorList>
    </citation>
    <scope>NUCLEOTIDE SEQUENCE</scope>
    <source>
        <tissue evidence="1">Shoot tissue taken approximately 20 cm above the soil surface</tissue>
    </source>
</reference>
<reference evidence="1" key="1">
    <citation type="submission" date="2014-09" db="EMBL/GenBank/DDBJ databases">
        <authorList>
            <person name="Magalhaes I.L.F."/>
            <person name="Oliveira U."/>
            <person name="Santos F.R."/>
            <person name="Vidigal T.H.D.A."/>
            <person name="Brescovit A.D."/>
            <person name="Santos A.J."/>
        </authorList>
    </citation>
    <scope>NUCLEOTIDE SEQUENCE</scope>
    <source>
        <tissue evidence="1">Shoot tissue taken approximately 20 cm above the soil surface</tissue>
    </source>
</reference>
<protein>
    <submittedName>
        <fullName evidence="1">Uncharacterized protein</fullName>
    </submittedName>
</protein>
<name>A0A0A9BNH9_ARUDO</name>
<proteinExistence type="predicted"/>
<organism evidence="1">
    <name type="scientific">Arundo donax</name>
    <name type="common">Giant reed</name>
    <name type="synonym">Donax arundinaceus</name>
    <dbReference type="NCBI Taxonomy" id="35708"/>
    <lineage>
        <taxon>Eukaryota</taxon>
        <taxon>Viridiplantae</taxon>
        <taxon>Streptophyta</taxon>
        <taxon>Embryophyta</taxon>
        <taxon>Tracheophyta</taxon>
        <taxon>Spermatophyta</taxon>
        <taxon>Magnoliopsida</taxon>
        <taxon>Liliopsida</taxon>
        <taxon>Poales</taxon>
        <taxon>Poaceae</taxon>
        <taxon>PACMAD clade</taxon>
        <taxon>Arundinoideae</taxon>
        <taxon>Arundineae</taxon>
        <taxon>Arundo</taxon>
    </lineage>
</organism>
<accession>A0A0A9BNH9</accession>
<evidence type="ECO:0000313" key="1">
    <source>
        <dbReference type="EMBL" id="JAD64926.1"/>
    </source>
</evidence>
<dbReference type="AlphaFoldDB" id="A0A0A9BNH9"/>
<sequence>MFSALVLNGAGGHVECADVVAIHQSCLAQRSVQPRQELA</sequence>